<proteinExistence type="predicted"/>
<protein>
    <submittedName>
        <fullName evidence="1">Uncharacterized protein</fullName>
    </submittedName>
</protein>
<dbReference type="AlphaFoldDB" id="A0A1C7FI71"/>
<accession>A0A1C7FI71</accession>
<reference evidence="1 2" key="1">
    <citation type="submission" date="2016-07" db="EMBL/GenBank/DDBJ databases">
        <title>Genome sequencing of Vibrio scophthalmi strain VS-05, an isolated from Paralichthys olivaceus.</title>
        <authorList>
            <person name="Han H.-J."/>
        </authorList>
    </citation>
    <scope>NUCLEOTIDE SEQUENCE [LARGE SCALE GENOMIC DNA]</scope>
    <source>
        <strain evidence="1 2">VS-05</strain>
    </source>
</reference>
<evidence type="ECO:0000313" key="2">
    <source>
        <dbReference type="Proteomes" id="UP000092528"/>
    </source>
</evidence>
<dbReference type="EMBL" id="CP016415">
    <property type="protein sequence ID" value="ANU39153.1"/>
    <property type="molecule type" value="Genomic_DNA"/>
</dbReference>
<organism evidence="1 2">
    <name type="scientific">Vibrio scophthalmi</name>
    <dbReference type="NCBI Taxonomy" id="45658"/>
    <lineage>
        <taxon>Bacteria</taxon>
        <taxon>Pseudomonadati</taxon>
        <taxon>Pseudomonadota</taxon>
        <taxon>Gammaproteobacteria</taxon>
        <taxon>Vibrionales</taxon>
        <taxon>Vibrionaceae</taxon>
        <taxon>Vibrio</taxon>
    </lineage>
</organism>
<evidence type="ECO:0000313" key="1">
    <source>
        <dbReference type="EMBL" id="ANU39153.1"/>
    </source>
</evidence>
<keyword evidence="2" id="KW-1185">Reference proteome</keyword>
<dbReference type="RefSeq" id="WP_005593393.1">
    <property type="nucleotide sequence ID" value="NZ_CP016415.1"/>
</dbReference>
<gene>
    <name evidence="1" type="ORF">VSVS05_04117</name>
</gene>
<dbReference type="Proteomes" id="UP000092528">
    <property type="component" value="Chromosome 2"/>
</dbReference>
<sequence length="67" mass="7413">MNLHSCTIVLRDHSKHICKTVEQSLGVIDSHGITNINAIEIQALEGLTIHNYQALSIEESIESLMSL</sequence>
<name>A0A1C7FI71_9VIBR</name>
<dbReference type="STRING" id="45658.VSVS12_03074"/>
<dbReference type="GeneID" id="96874321"/>